<feature type="transmembrane region" description="Helical" evidence="7">
    <location>
        <begin position="179"/>
        <end position="204"/>
    </location>
</feature>
<accession>A0A519BCL8</accession>
<feature type="transmembrane region" description="Helical" evidence="7">
    <location>
        <begin position="53"/>
        <end position="76"/>
    </location>
</feature>
<gene>
    <name evidence="8" type="ORF">EVJ47_01750</name>
</gene>
<dbReference type="GO" id="GO:0005886">
    <property type="term" value="C:plasma membrane"/>
    <property type="evidence" value="ECO:0007669"/>
    <property type="project" value="UniProtKB-SubCell"/>
</dbReference>
<protein>
    <recommendedName>
        <fullName evidence="7">UPF0056 membrane protein</fullName>
    </recommendedName>
</protein>
<evidence type="ECO:0000313" key="8">
    <source>
        <dbReference type="EMBL" id="RZD15025.1"/>
    </source>
</evidence>
<feature type="transmembrane region" description="Helical" evidence="7">
    <location>
        <begin position="137"/>
        <end position="158"/>
    </location>
</feature>
<feature type="transmembrane region" description="Helical" evidence="7">
    <location>
        <begin position="82"/>
        <end position="98"/>
    </location>
</feature>
<feature type="transmembrane region" description="Helical" evidence="7">
    <location>
        <begin position="12"/>
        <end position="33"/>
    </location>
</feature>
<dbReference type="PANTHER" id="PTHR33508:SF1">
    <property type="entry name" value="UPF0056 MEMBRANE PROTEIN YHCE"/>
    <property type="match status" value="1"/>
</dbReference>
<evidence type="ECO:0000256" key="5">
    <source>
        <dbReference type="ARBA" id="ARBA00022989"/>
    </source>
</evidence>
<keyword evidence="5 7" id="KW-1133">Transmembrane helix</keyword>
<dbReference type="PANTHER" id="PTHR33508">
    <property type="entry name" value="UPF0056 MEMBRANE PROTEIN YHCE"/>
    <property type="match status" value="1"/>
</dbReference>
<evidence type="ECO:0000313" key="9">
    <source>
        <dbReference type="Proteomes" id="UP000320813"/>
    </source>
</evidence>
<proteinExistence type="inferred from homology"/>
<evidence type="ECO:0000256" key="4">
    <source>
        <dbReference type="ARBA" id="ARBA00022692"/>
    </source>
</evidence>
<evidence type="ECO:0000256" key="1">
    <source>
        <dbReference type="ARBA" id="ARBA00004651"/>
    </source>
</evidence>
<name>A0A519BCL8_9DELT</name>
<evidence type="ECO:0000256" key="3">
    <source>
        <dbReference type="ARBA" id="ARBA00022475"/>
    </source>
</evidence>
<keyword evidence="6 7" id="KW-0472">Membrane</keyword>
<comment type="caution">
    <text evidence="8">The sequence shown here is derived from an EMBL/GenBank/DDBJ whole genome shotgun (WGS) entry which is preliminary data.</text>
</comment>
<dbReference type="Pfam" id="PF01914">
    <property type="entry name" value="MarC"/>
    <property type="match status" value="1"/>
</dbReference>
<keyword evidence="3" id="KW-1003">Cell membrane</keyword>
<evidence type="ECO:0000256" key="2">
    <source>
        <dbReference type="ARBA" id="ARBA00009784"/>
    </source>
</evidence>
<evidence type="ECO:0000256" key="6">
    <source>
        <dbReference type="ARBA" id="ARBA00023136"/>
    </source>
</evidence>
<dbReference type="Proteomes" id="UP000320813">
    <property type="component" value="Unassembled WGS sequence"/>
</dbReference>
<dbReference type="InterPro" id="IPR002771">
    <property type="entry name" value="Multi_antbiot-R_MarC"/>
</dbReference>
<reference evidence="8 9" key="1">
    <citation type="submission" date="2019-01" db="EMBL/GenBank/DDBJ databases">
        <title>Insights into ecological role of a new deltaproteobacterial order Candidatus Sinidesulfobacterales (Sva0485) by metagenomics and metatranscriptomics.</title>
        <authorList>
            <person name="Tan S."/>
            <person name="Liu J."/>
            <person name="Fang Y."/>
            <person name="Hedlund B.P."/>
            <person name="Lian Z.H."/>
            <person name="Huang L.Y."/>
            <person name="Li J.T."/>
            <person name="Huang L.N."/>
            <person name="Li W.J."/>
            <person name="Jiang H.C."/>
            <person name="Dong H.L."/>
            <person name="Shu W.S."/>
        </authorList>
    </citation>
    <scope>NUCLEOTIDE SEQUENCE [LARGE SCALE GENOMIC DNA]</scope>
    <source>
        <strain evidence="8">AP3</strain>
    </source>
</reference>
<dbReference type="EMBL" id="SGBD01000001">
    <property type="protein sequence ID" value="RZD15025.1"/>
    <property type="molecule type" value="Genomic_DNA"/>
</dbReference>
<sequence>MSNIILIFSKDVLLALIPLFVAIDIFGVLPIYLDFVKDTSMDEEKNIRKNSLITAFSVGIGFLLLGKSLFAVMGISIYDFEIAGGILLLIISINNLISEKPKLFAGAIKADLGVVPIGVPLIVGPGVLTTLLILTGIYGYFVITISFIINLLIVYVVLKNTRTILKYLGKTGSNAAGKLAALLLAAYAVMMMRVGIINTISIYIKNITHPLR</sequence>
<comment type="similarity">
    <text evidence="2 7">Belongs to the UPF0056 (MarC) family.</text>
</comment>
<keyword evidence="4 7" id="KW-0812">Transmembrane</keyword>
<feature type="transmembrane region" description="Helical" evidence="7">
    <location>
        <begin position="110"/>
        <end position="131"/>
    </location>
</feature>
<comment type="subcellular location">
    <subcellularLocation>
        <location evidence="1 7">Cell membrane</location>
        <topology evidence="1 7">Multi-pass membrane protein</topology>
    </subcellularLocation>
</comment>
<evidence type="ECO:0000256" key="7">
    <source>
        <dbReference type="RuleBase" id="RU362048"/>
    </source>
</evidence>
<dbReference type="AlphaFoldDB" id="A0A519BCL8"/>
<organism evidence="8 9">
    <name type="scientific">Candidatus Acidulodesulfobacterium ferriphilum</name>
    <dbReference type="NCBI Taxonomy" id="2597223"/>
    <lineage>
        <taxon>Bacteria</taxon>
        <taxon>Deltaproteobacteria</taxon>
        <taxon>Candidatus Acidulodesulfobacterales</taxon>
        <taxon>Candidatus Acidulodesulfobacterium</taxon>
    </lineage>
</organism>